<accession>A0A2A6CP33</accession>
<dbReference type="Proteomes" id="UP000005239">
    <property type="component" value="Unassembled WGS sequence"/>
</dbReference>
<reference evidence="1" key="2">
    <citation type="submission" date="2022-06" db="UniProtKB">
        <authorList>
            <consortium name="EnsemblMetazoa"/>
        </authorList>
    </citation>
    <scope>IDENTIFICATION</scope>
    <source>
        <strain evidence="1">PS312</strain>
    </source>
</reference>
<dbReference type="Pfam" id="PF10326">
    <property type="entry name" value="7TM_GPCR_Str"/>
    <property type="match status" value="1"/>
</dbReference>
<dbReference type="EnsemblMetazoa" id="PPA41137.1">
    <property type="protein sequence ID" value="PPA41137.1"/>
    <property type="gene ID" value="WBGene00279506"/>
</dbReference>
<evidence type="ECO:0000313" key="2">
    <source>
        <dbReference type="Proteomes" id="UP000005239"/>
    </source>
</evidence>
<dbReference type="AlphaFoldDB" id="A0A2A6CP33"/>
<proteinExistence type="predicted"/>
<accession>A0A8R1YWJ7</accession>
<keyword evidence="2" id="KW-1185">Reference proteome</keyword>
<dbReference type="InterPro" id="IPR019428">
    <property type="entry name" value="7TM_GPCR_serpentine_rcpt_Str"/>
</dbReference>
<gene>
    <name evidence="1" type="primary">WBGene00279506</name>
</gene>
<reference evidence="2" key="1">
    <citation type="journal article" date="2008" name="Nat. Genet.">
        <title>The Pristionchus pacificus genome provides a unique perspective on nematode lifestyle and parasitism.</title>
        <authorList>
            <person name="Dieterich C."/>
            <person name="Clifton S.W."/>
            <person name="Schuster L.N."/>
            <person name="Chinwalla A."/>
            <person name="Delehaunty K."/>
            <person name="Dinkelacker I."/>
            <person name="Fulton L."/>
            <person name="Fulton R."/>
            <person name="Godfrey J."/>
            <person name="Minx P."/>
            <person name="Mitreva M."/>
            <person name="Roeseler W."/>
            <person name="Tian H."/>
            <person name="Witte H."/>
            <person name="Yang S.P."/>
            <person name="Wilson R.K."/>
            <person name="Sommer R.J."/>
        </authorList>
    </citation>
    <scope>NUCLEOTIDE SEQUENCE [LARGE SCALE GENOMIC DNA]</scope>
    <source>
        <strain evidence="2">PS312</strain>
    </source>
</reference>
<sequence length="218" mass="24620">MSRLIFAYTVPVICNAKTWYFMSFNEPDQELRNEMIRSITALHGTDSRSYHAYSARIIADQGIDLLAMILYDVLRSYVICYGIFTWCAIQIRFRLRSYGSTASRKMEKMQRRFYSSQIIQMLLPIVLTAVPICIALIAALGGLNLANVSNSPWLMPTATATLFLIFVAKSSAKSTVRTPNVSTTKVEHLKPEDMAKIAMRLRKSSFNPDDGVVVRQCS</sequence>
<organism evidence="1 2">
    <name type="scientific">Pristionchus pacificus</name>
    <name type="common">Parasitic nematode worm</name>
    <dbReference type="NCBI Taxonomy" id="54126"/>
    <lineage>
        <taxon>Eukaryota</taxon>
        <taxon>Metazoa</taxon>
        <taxon>Ecdysozoa</taxon>
        <taxon>Nematoda</taxon>
        <taxon>Chromadorea</taxon>
        <taxon>Rhabditida</taxon>
        <taxon>Rhabditina</taxon>
        <taxon>Diplogasteromorpha</taxon>
        <taxon>Diplogasteroidea</taxon>
        <taxon>Neodiplogasteridae</taxon>
        <taxon>Pristionchus</taxon>
    </lineage>
</organism>
<dbReference type="PANTHER" id="PTHR46178">
    <property type="entry name" value="SEVEN TM RECEPTOR"/>
    <property type="match status" value="1"/>
</dbReference>
<protein>
    <submittedName>
        <fullName evidence="1">G protein-coupled receptor</fullName>
    </submittedName>
</protein>
<evidence type="ECO:0000313" key="1">
    <source>
        <dbReference type="EnsemblMetazoa" id="PPA41137.1"/>
    </source>
</evidence>
<name>A0A2A6CP33_PRIPA</name>
<dbReference type="PANTHER" id="PTHR46178:SF9">
    <property type="entry name" value="SEVEN TM RECEPTOR"/>
    <property type="match status" value="1"/>
</dbReference>